<dbReference type="Gene3D" id="1.10.1220.10">
    <property type="entry name" value="Met repressor-like"/>
    <property type="match status" value="1"/>
</dbReference>
<keyword evidence="2" id="KW-1185">Reference proteome</keyword>
<dbReference type="InterPro" id="IPR013321">
    <property type="entry name" value="Arc_rbn_hlx_hlx"/>
</dbReference>
<dbReference type="RefSeq" id="WP_125688852.1">
    <property type="nucleotide sequence ID" value="NZ_JBHSSI010000030.1"/>
</dbReference>
<sequence>MIRSQQLERPHLRLHIPRRDRVQALVPLRSAAARKLDLIVGYQAMALINQDIARAFTPCEEEAERCLTQYRRAQR</sequence>
<evidence type="ECO:0000313" key="1">
    <source>
        <dbReference type="EMBL" id="MFC6260358.1"/>
    </source>
</evidence>
<gene>
    <name evidence="1" type="ORF">ACFP1C_05300</name>
</gene>
<dbReference type="Proteomes" id="UP001596283">
    <property type="component" value="Unassembled WGS sequence"/>
</dbReference>
<organism evidence="1 2">
    <name type="scientific">Levilactobacillus fujinensis</name>
    <dbReference type="NCBI Taxonomy" id="2486024"/>
    <lineage>
        <taxon>Bacteria</taxon>
        <taxon>Bacillati</taxon>
        <taxon>Bacillota</taxon>
        <taxon>Bacilli</taxon>
        <taxon>Lactobacillales</taxon>
        <taxon>Lactobacillaceae</taxon>
        <taxon>Levilactobacillus</taxon>
    </lineage>
</organism>
<proteinExistence type="predicted"/>
<name>A0ABW1TEJ2_9LACO</name>
<dbReference type="EMBL" id="JBHSSI010000030">
    <property type="protein sequence ID" value="MFC6260358.1"/>
    <property type="molecule type" value="Genomic_DNA"/>
</dbReference>
<protein>
    <submittedName>
        <fullName evidence="1">Uncharacterized protein</fullName>
    </submittedName>
</protein>
<accession>A0ABW1TEJ2</accession>
<evidence type="ECO:0000313" key="2">
    <source>
        <dbReference type="Proteomes" id="UP001596283"/>
    </source>
</evidence>
<comment type="caution">
    <text evidence="1">The sequence shown here is derived from an EMBL/GenBank/DDBJ whole genome shotgun (WGS) entry which is preliminary data.</text>
</comment>
<reference evidence="2" key="1">
    <citation type="journal article" date="2019" name="Int. J. Syst. Evol. Microbiol.">
        <title>The Global Catalogue of Microorganisms (GCM) 10K type strain sequencing project: providing services to taxonomists for standard genome sequencing and annotation.</title>
        <authorList>
            <consortium name="The Broad Institute Genomics Platform"/>
            <consortium name="The Broad Institute Genome Sequencing Center for Infectious Disease"/>
            <person name="Wu L."/>
            <person name="Ma J."/>
        </authorList>
    </citation>
    <scope>NUCLEOTIDE SEQUENCE [LARGE SCALE GENOMIC DNA]</scope>
    <source>
        <strain evidence="2">CCM 8908</strain>
    </source>
</reference>